<dbReference type="Proteomes" id="UP000295341">
    <property type="component" value="Unassembled WGS sequence"/>
</dbReference>
<evidence type="ECO:0000259" key="3">
    <source>
        <dbReference type="Pfam" id="PF08450"/>
    </source>
</evidence>
<keyword evidence="2" id="KW-0732">Signal</keyword>
<evidence type="ECO:0000313" key="5">
    <source>
        <dbReference type="Proteomes" id="UP000295341"/>
    </source>
</evidence>
<dbReference type="Pfam" id="PF08450">
    <property type="entry name" value="SGL"/>
    <property type="match status" value="1"/>
</dbReference>
<accession>A0A4R7P3R8</accession>
<feature type="domain" description="SMP-30/Gluconolactonase/LRE-like region" evidence="3">
    <location>
        <begin position="157"/>
        <end position="305"/>
    </location>
</feature>
<feature type="signal peptide" evidence="2">
    <location>
        <begin position="1"/>
        <end position="25"/>
    </location>
</feature>
<evidence type="ECO:0000256" key="2">
    <source>
        <dbReference type="SAM" id="SignalP"/>
    </source>
</evidence>
<dbReference type="InterPro" id="IPR013658">
    <property type="entry name" value="SGL"/>
</dbReference>
<dbReference type="SUPFAM" id="SSF63829">
    <property type="entry name" value="Calcium-dependent phosphotriesterase"/>
    <property type="match status" value="1"/>
</dbReference>
<sequence length="361" mass="37940">MTIARFAVHLVLAAGLIGVAVSSRAAQFGDVSVLAQVPAPGFPEGIAVKGDRVYVAGPATLGTSINNQASRVWEYSATSGQLTRTFLTQGEQVLGAEHANSCVAFDGQGRLYVLNSQIGPYRLDVATGVQTSYGPPIPDLNPCLPTDGPQAECTTSTGVTPPLPNDLAFDELGNLYVTDSMQATIFRIPAGGGPAKVWFHDYRLFGPYIGVNGLRLSPDRTKIFISVTNDVLGIGRIYTLPVVDAPKATDLQIFHNYILAEGPDGIAFGASGKLYVTLALPGSSGISVLNPDGSEVARIKNPLLSLTKPFDAPANLAFDGKGNVLVTNHAFATGLLLPKQFQILKVFVDDVASPLVAPLVP</sequence>
<dbReference type="GO" id="GO:0016787">
    <property type="term" value="F:hydrolase activity"/>
    <property type="evidence" value="ECO:0007669"/>
    <property type="project" value="UniProtKB-KW"/>
</dbReference>
<keyword evidence="5" id="KW-1185">Reference proteome</keyword>
<dbReference type="AlphaFoldDB" id="A0A4R7P3R8"/>
<feature type="chain" id="PRO_5020724067" evidence="2">
    <location>
        <begin position="26"/>
        <end position="361"/>
    </location>
</feature>
<name>A0A4R7P3R8_9GAMM</name>
<reference evidence="4 5" key="1">
    <citation type="submission" date="2019-03" db="EMBL/GenBank/DDBJ databases">
        <title>Genomic Encyclopedia of Type Strains, Phase IV (KMG-IV): sequencing the most valuable type-strain genomes for metagenomic binning, comparative biology and taxonomic classification.</title>
        <authorList>
            <person name="Goeker M."/>
        </authorList>
    </citation>
    <scope>NUCLEOTIDE SEQUENCE [LARGE SCALE GENOMIC DNA]</scope>
    <source>
        <strain evidence="4 5">DSM 26377</strain>
    </source>
</reference>
<organism evidence="4 5">
    <name type="scientific">Panacagrimonas perspica</name>
    <dbReference type="NCBI Taxonomy" id="381431"/>
    <lineage>
        <taxon>Bacteria</taxon>
        <taxon>Pseudomonadati</taxon>
        <taxon>Pseudomonadota</taxon>
        <taxon>Gammaproteobacteria</taxon>
        <taxon>Nevskiales</taxon>
        <taxon>Nevskiaceae</taxon>
        <taxon>Panacagrimonas</taxon>
    </lineage>
</organism>
<keyword evidence="1" id="KW-0378">Hydrolase</keyword>
<dbReference type="PANTHER" id="PTHR47572">
    <property type="entry name" value="LIPOPROTEIN-RELATED"/>
    <property type="match status" value="1"/>
</dbReference>
<dbReference type="EMBL" id="SOBT01000009">
    <property type="protein sequence ID" value="TDU28404.1"/>
    <property type="molecule type" value="Genomic_DNA"/>
</dbReference>
<gene>
    <name evidence="4" type="ORF">DFR24_2773</name>
</gene>
<dbReference type="InterPro" id="IPR011042">
    <property type="entry name" value="6-blade_b-propeller_TolB-like"/>
</dbReference>
<dbReference type="RefSeq" id="WP_133881955.1">
    <property type="nucleotide sequence ID" value="NZ_SOBT01000009.1"/>
</dbReference>
<comment type="caution">
    <text evidence="4">The sequence shown here is derived from an EMBL/GenBank/DDBJ whole genome shotgun (WGS) entry which is preliminary data.</text>
</comment>
<protein>
    <submittedName>
        <fullName evidence="4">Sugar lactone lactonase YvrE</fullName>
    </submittedName>
</protein>
<evidence type="ECO:0000313" key="4">
    <source>
        <dbReference type="EMBL" id="TDU28404.1"/>
    </source>
</evidence>
<dbReference type="Gene3D" id="2.120.10.30">
    <property type="entry name" value="TolB, C-terminal domain"/>
    <property type="match status" value="1"/>
</dbReference>
<dbReference type="InterPro" id="IPR051262">
    <property type="entry name" value="SMP-30/CGR1_Lactonase"/>
</dbReference>
<evidence type="ECO:0000256" key="1">
    <source>
        <dbReference type="ARBA" id="ARBA00022801"/>
    </source>
</evidence>
<dbReference type="PANTHER" id="PTHR47572:SF4">
    <property type="entry name" value="LACTONASE DRP35"/>
    <property type="match status" value="1"/>
</dbReference>
<proteinExistence type="predicted"/>